<name>A0A6A6DZL7_9PEZI</name>
<gene>
    <name evidence="1" type="ORF">K469DRAFT_710450</name>
</gene>
<accession>A0A6A6DZL7</accession>
<dbReference type="Proteomes" id="UP000800200">
    <property type="component" value="Unassembled WGS sequence"/>
</dbReference>
<evidence type="ECO:0008006" key="3">
    <source>
        <dbReference type="Google" id="ProtNLM"/>
    </source>
</evidence>
<dbReference type="GO" id="GO:0003676">
    <property type="term" value="F:nucleic acid binding"/>
    <property type="evidence" value="ECO:0007669"/>
    <property type="project" value="InterPro"/>
</dbReference>
<dbReference type="EMBL" id="ML994641">
    <property type="protein sequence ID" value="KAF2183648.1"/>
    <property type="molecule type" value="Genomic_DNA"/>
</dbReference>
<dbReference type="Gene3D" id="3.30.420.10">
    <property type="entry name" value="Ribonuclease H-like superfamily/Ribonuclease H"/>
    <property type="match status" value="1"/>
</dbReference>
<reference evidence="1" key="1">
    <citation type="journal article" date="2020" name="Stud. Mycol.">
        <title>101 Dothideomycetes genomes: a test case for predicting lifestyles and emergence of pathogens.</title>
        <authorList>
            <person name="Haridas S."/>
            <person name="Albert R."/>
            <person name="Binder M."/>
            <person name="Bloem J."/>
            <person name="Labutti K."/>
            <person name="Salamov A."/>
            <person name="Andreopoulos B."/>
            <person name="Baker S."/>
            <person name="Barry K."/>
            <person name="Bills G."/>
            <person name="Bluhm B."/>
            <person name="Cannon C."/>
            <person name="Castanera R."/>
            <person name="Culley D."/>
            <person name="Daum C."/>
            <person name="Ezra D."/>
            <person name="Gonzalez J."/>
            <person name="Henrissat B."/>
            <person name="Kuo A."/>
            <person name="Liang C."/>
            <person name="Lipzen A."/>
            <person name="Lutzoni F."/>
            <person name="Magnuson J."/>
            <person name="Mondo S."/>
            <person name="Nolan M."/>
            <person name="Ohm R."/>
            <person name="Pangilinan J."/>
            <person name="Park H.-J."/>
            <person name="Ramirez L."/>
            <person name="Alfaro M."/>
            <person name="Sun H."/>
            <person name="Tritt A."/>
            <person name="Yoshinaga Y."/>
            <person name="Zwiers L.-H."/>
            <person name="Turgeon B."/>
            <person name="Goodwin S."/>
            <person name="Spatafora J."/>
            <person name="Crous P."/>
            <person name="Grigoriev I."/>
        </authorList>
    </citation>
    <scope>NUCLEOTIDE SEQUENCE</scope>
    <source>
        <strain evidence="1">CBS 207.26</strain>
    </source>
</reference>
<proteinExistence type="predicted"/>
<protein>
    <recommendedName>
        <fullName evidence="3">Tc1-like transposase DDE domain-containing protein</fullName>
    </recommendedName>
</protein>
<evidence type="ECO:0000313" key="2">
    <source>
        <dbReference type="Proteomes" id="UP000800200"/>
    </source>
</evidence>
<dbReference type="InterPro" id="IPR036397">
    <property type="entry name" value="RNaseH_sf"/>
</dbReference>
<dbReference type="AlphaFoldDB" id="A0A6A6DZL7"/>
<dbReference type="OrthoDB" id="3943628at2759"/>
<organism evidence="1 2">
    <name type="scientific">Zopfia rhizophila CBS 207.26</name>
    <dbReference type="NCBI Taxonomy" id="1314779"/>
    <lineage>
        <taxon>Eukaryota</taxon>
        <taxon>Fungi</taxon>
        <taxon>Dikarya</taxon>
        <taxon>Ascomycota</taxon>
        <taxon>Pezizomycotina</taxon>
        <taxon>Dothideomycetes</taxon>
        <taxon>Dothideomycetes incertae sedis</taxon>
        <taxon>Zopfiaceae</taxon>
        <taxon>Zopfia</taxon>
    </lineage>
</organism>
<keyword evidence="2" id="KW-1185">Reference proteome</keyword>
<evidence type="ECO:0000313" key="1">
    <source>
        <dbReference type="EMBL" id="KAF2183648.1"/>
    </source>
</evidence>
<sequence length="220" mass="25830">MNYHKCIACQKAWVNKSTAKDRVEWAKAALQVRLEPEDWHIVRFSDEVHWAIDEKTEGEKKIKRIHAWAAVGWDFKSPLTFYNIASNTNGKMTQRAYIDQILEPIVKSWIESHQCFILEEDGDSGHGPGKSNIVRTWKKENGLQYYFNCYSSPDLSVIENCWQPPKQYVKKFPHWDEQDTRELAIEGWEKVNQKFINASVNSMPQRLKDVIEMDRQMTGH</sequence>